<keyword evidence="1" id="KW-1133">Transmembrane helix</keyword>
<sequence>MKAISRAVLLHRLKTASYAIGSVVLISWVTDALNEGLMFKPLLRYFYPAAVENYLHPFTDRPSLMIWLMPLLLALLLMFASSMMTVHHFKRRILYRMSPPIASPKPDHLITLATGDPALRGLPRTARHPTLHALYRQTSELAPLEAACAAADIALHAHALPDTRDIRQLTLRLDRILAQIRRKADPAASIAFDLGSLPPELASAATIACLENSVMLCYLDAQQQLRTHRVICEISD</sequence>
<accession>A0AA43AZZ9</accession>
<evidence type="ECO:0000313" key="2">
    <source>
        <dbReference type="EMBL" id="MDH2049397.1"/>
    </source>
</evidence>
<evidence type="ECO:0000313" key="3">
    <source>
        <dbReference type="Proteomes" id="UP001161276"/>
    </source>
</evidence>
<keyword evidence="1" id="KW-0472">Membrane</keyword>
<feature type="transmembrane region" description="Helical" evidence="1">
    <location>
        <begin position="64"/>
        <end position="86"/>
    </location>
</feature>
<gene>
    <name evidence="2" type="ORF">N5K24_03235</name>
</gene>
<keyword evidence="1" id="KW-0812">Transmembrane</keyword>
<evidence type="ECO:0000256" key="1">
    <source>
        <dbReference type="SAM" id="Phobius"/>
    </source>
</evidence>
<feature type="transmembrane region" description="Helical" evidence="1">
    <location>
        <begin position="12"/>
        <end position="30"/>
    </location>
</feature>
<name>A0AA43AZZ9_9BURK</name>
<reference evidence="2" key="1">
    <citation type="submission" date="2022-09" db="EMBL/GenBank/DDBJ databases">
        <title>Intensive care unit water sources are persistently colonized with multi-drug resistant bacteria and are the site of extensive horizontal gene transfer of antibiotic resistance genes.</title>
        <authorList>
            <person name="Diorio-Toth L."/>
        </authorList>
    </citation>
    <scope>NUCLEOTIDE SEQUENCE</scope>
    <source>
        <strain evidence="2">GD03676</strain>
    </source>
</reference>
<dbReference type="AlphaFoldDB" id="A0AA43AZZ9"/>
<proteinExistence type="predicted"/>
<dbReference type="RefSeq" id="WP_280025873.1">
    <property type="nucleotide sequence ID" value="NZ_JAOCKG010000001.1"/>
</dbReference>
<dbReference type="EMBL" id="JAOCKG010000001">
    <property type="protein sequence ID" value="MDH2049397.1"/>
    <property type="molecule type" value="Genomic_DNA"/>
</dbReference>
<comment type="caution">
    <text evidence="2">The sequence shown here is derived from an EMBL/GenBank/DDBJ whole genome shotgun (WGS) entry which is preliminary data.</text>
</comment>
<dbReference type="Proteomes" id="UP001161276">
    <property type="component" value="Unassembled WGS sequence"/>
</dbReference>
<organism evidence="2 3">
    <name type="scientific">Achromobacter marplatensis</name>
    <dbReference type="NCBI Taxonomy" id="470868"/>
    <lineage>
        <taxon>Bacteria</taxon>
        <taxon>Pseudomonadati</taxon>
        <taxon>Pseudomonadota</taxon>
        <taxon>Betaproteobacteria</taxon>
        <taxon>Burkholderiales</taxon>
        <taxon>Alcaligenaceae</taxon>
        <taxon>Achromobacter</taxon>
    </lineage>
</organism>
<protein>
    <submittedName>
        <fullName evidence="2">Uncharacterized protein</fullName>
    </submittedName>
</protein>